<dbReference type="Proteomes" id="UP001185028">
    <property type="component" value="Unassembled WGS sequence"/>
</dbReference>
<keyword evidence="1" id="KW-1133">Transmembrane helix</keyword>
<gene>
    <name evidence="2" type="ORF">JOC58_004596</name>
</gene>
<comment type="caution">
    <text evidence="2">The sequence shown here is derived from an EMBL/GenBank/DDBJ whole genome shotgun (WGS) entry which is preliminary data.</text>
</comment>
<feature type="transmembrane region" description="Helical" evidence="1">
    <location>
        <begin position="20"/>
        <end position="40"/>
    </location>
</feature>
<dbReference type="EMBL" id="JAVDQH010000035">
    <property type="protein sequence ID" value="MDR6246651.1"/>
    <property type="molecule type" value="Genomic_DNA"/>
</dbReference>
<keyword evidence="3" id="KW-1185">Reference proteome</keyword>
<evidence type="ECO:0000256" key="1">
    <source>
        <dbReference type="SAM" id="Phobius"/>
    </source>
</evidence>
<evidence type="ECO:0000313" key="2">
    <source>
        <dbReference type="EMBL" id="MDR6246651.1"/>
    </source>
</evidence>
<name>A0ABU1J5B7_9BACL</name>
<keyword evidence="1" id="KW-0472">Membrane</keyword>
<evidence type="ECO:0000313" key="3">
    <source>
        <dbReference type="Proteomes" id="UP001185028"/>
    </source>
</evidence>
<protein>
    <recommendedName>
        <fullName evidence="4">SbsC C-terminal domain-containing protein</fullName>
    </recommendedName>
</protein>
<evidence type="ECO:0008006" key="4">
    <source>
        <dbReference type="Google" id="ProtNLM"/>
    </source>
</evidence>
<accession>A0ABU1J5B7</accession>
<reference evidence="2 3" key="1">
    <citation type="submission" date="2023-07" db="EMBL/GenBank/DDBJ databases">
        <title>Genomic Encyclopedia of Type Strains, Phase IV (KMG-IV): sequencing the most valuable type-strain genomes for metagenomic binning, comparative biology and taxonomic classification.</title>
        <authorList>
            <person name="Goeker M."/>
        </authorList>
    </citation>
    <scope>NUCLEOTIDE SEQUENCE [LARGE SCALE GENOMIC DNA]</scope>
    <source>
        <strain evidence="2 3">DSM 22170</strain>
    </source>
</reference>
<keyword evidence="1" id="KW-0812">Transmembrane</keyword>
<organism evidence="2 3">
    <name type="scientific">Paenibacillus hunanensis</name>
    <dbReference type="NCBI Taxonomy" id="539262"/>
    <lineage>
        <taxon>Bacteria</taxon>
        <taxon>Bacillati</taxon>
        <taxon>Bacillota</taxon>
        <taxon>Bacilli</taxon>
        <taxon>Bacillales</taxon>
        <taxon>Paenibacillaceae</taxon>
        <taxon>Paenibacillus</taxon>
    </lineage>
</organism>
<sequence length="339" mass="38068">MKTKRTGMQEHAVHSIWRLYARPAVAVVLTSTMLTTGLVVPSSILRSADAAVTSSASTASTSKQAVSAKTAQQSYNLFLQRLQKPSTLGLARATLINRIAQFDTYRASIAVLQLENAYNQHFSYAEDLIYQESIQDELMKKYKSDLTMKQAVSLMSRASDRKAMQTLADMGYRLETSEGVFYPIIDYPAFSPFLSYVSPDIRDYILIMSEEAKSATTSDAGIVIPPAEVVKRGLAKETFLNKYAVSNRRAAVEQDYRLSQYYIFYGPDNTPLFDPQTLEIDPQFQEAYRKLLNNYSAEQIKSSKILTNLSDLMKLVDQNGGKRTSVVDQFLEKRVGTLF</sequence>
<proteinExistence type="predicted"/>
<dbReference type="RefSeq" id="WP_188773989.1">
    <property type="nucleotide sequence ID" value="NZ_BMMB01000001.1"/>
</dbReference>